<dbReference type="CDD" id="cd04301">
    <property type="entry name" value="NAT_SF"/>
    <property type="match status" value="1"/>
</dbReference>
<evidence type="ECO:0000313" key="2">
    <source>
        <dbReference type="Proteomes" id="UP000010959"/>
    </source>
</evidence>
<dbReference type="EMBL" id="AMWG01000043">
    <property type="protein sequence ID" value="ELP33921.1"/>
    <property type="molecule type" value="Genomic_DNA"/>
</dbReference>
<dbReference type="PATRIC" id="fig|993516.3.peg.2194"/>
<dbReference type="AlphaFoldDB" id="L7CLI0"/>
<dbReference type="Gene3D" id="3.40.630.30">
    <property type="match status" value="1"/>
</dbReference>
<protein>
    <submittedName>
        <fullName evidence="1">Protein containing GCN5-related N-acetyltransferase domain protein</fullName>
    </submittedName>
</protein>
<dbReference type="Proteomes" id="UP000010959">
    <property type="component" value="Unassembled WGS sequence"/>
</dbReference>
<gene>
    <name evidence="1" type="ORF">RBSWK_02057</name>
</gene>
<comment type="caution">
    <text evidence="1">The sequence shown here is derived from an EMBL/GenBank/DDBJ whole genome shotgun (WGS) entry which is preliminary data.</text>
</comment>
<dbReference type="InterPro" id="IPR016181">
    <property type="entry name" value="Acyl_CoA_acyltransferase"/>
</dbReference>
<accession>L7CLI0</accession>
<evidence type="ECO:0000313" key="1">
    <source>
        <dbReference type="EMBL" id="ELP33921.1"/>
    </source>
</evidence>
<sequence length="176" mass="20410">MSEFQLYADEFCEADQVDLVGFSCGDTKHGRYCTEWILGPDSMESIANFGTKVWLFRNTTGRVVGYGSVGTVRWRWPLPDGSYTSLLYIPMLGIDQRFQGQPPDTQWRYSRQVMKHLIAEAHRLNHEREKPAEYLLLLVDQTNEAALKLYANFDFELIPVVIRGPGLRVMKRRLYQ</sequence>
<reference evidence="1 2" key="1">
    <citation type="journal article" date="2013" name="Mar. Genomics">
        <title>Expression of sulfatases in Rhodopirellula baltica and the diversity of sulfatases in the genus Rhodopirellula.</title>
        <authorList>
            <person name="Wegner C.E."/>
            <person name="Richter-Heitmann T."/>
            <person name="Klindworth A."/>
            <person name="Klockow C."/>
            <person name="Richter M."/>
            <person name="Achstetter T."/>
            <person name="Glockner F.O."/>
            <person name="Harder J."/>
        </authorList>
    </citation>
    <scope>NUCLEOTIDE SEQUENCE [LARGE SCALE GENOMIC DNA]</scope>
    <source>
        <strain evidence="1 2">SWK14</strain>
    </source>
</reference>
<dbReference type="SUPFAM" id="SSF55729">
    <property type="entry name" value="Acyl-CoA N-acyltransferases (Nat)"/>
    <property type="match status" value="1"/>
</dbReference>
<name>L7CLI0_RHOBT</name>
<dbReference type="RefSeq" id="WP_007337151.1">
    <property type="nucleotide sequence ID" value="NZ_AMWG01000043.1"/>
</dbReference>
<dbReference type="GO" id="GO:0016740">
    <property type="term" value="F:transferase activity"/>
    <property type="evidence" value="ECO:0007669"/>
    <property type="project" value="UniProtKB-KW"/>
</dbReference>
<organism evidence="1 2">
    <name type="scientific">Rhodopirellula baltica SWK14</name>
    <dbReference type="NCBI Taxonomy" id="993516"/>
    <lineage>
        <taxon>Bacteria</taxon>
        <taxon>Pseudomonadati</taxon>
        <taxon>Planctomycetota</taxon>
        <taxon>Planctomycetia</taxon>
        <taxon>Pirellulales</taxon>
        <taxon>Pirellulaceae</taxon>
        <taxon>Rhodopirellula</taxon>
    </lineage>
</organism>
<proteinExistence type="predicted"/>
<keyword evidence="1" id="KW-0808">Transferase</keyword>